<evidence type="ECO:0000313" key="2">
    <source>
        <dbReference type="Proteomes" id="UP001153334"/>
    </source>
</evidence>
<gene>
    <name evidence="1" type="ORF">ONZ43_g7418</name>
</gene>
<organism evidence="1 2">
    <name type="scientific">Nemania bipapillata</name>
    <dbReference type="NCBI Taxonomy" id="110536"/>
    <lineage>
        <taxon>Eukaryota</taxon>
        <taxon>Fungi</taxon>
        <taxon>Dikarya</taxon>
        <taxon>Ascomycota</taxon>
        <taxon>Pezizomycotina</taxon>
        <taxon>Sordariomycetes</taxon>
        <taxon>Xylariomycetidae</taxon>
        <taxon>Xylariales</taxon>
        <taxon>Xylariaceae</taxon>
        <taxon>Nemania</taxon>
    </lineage>
</organism>
<accession>A0ACC2HRR7</accession>
<comment type="caution">
    <text evidence="1">The sequence shown here is derived from an EMBL/GenBank/DDBJ whole genome shotgun (WGS) entry which is preliminary data.</text>
</comment>
<dbReference type="EMBL" id="JAPESX010003209">
    <property type="protein sequence ID" value="KAJ8105464.1"/>
    <property type="molecule type" value="Genomic_DNA"/>
</dbReference>
<sequence length="334" mass="36427">MAGTIIITGANGSVAVHAVQNILSEAPENTLVLTVRNTSDSDLNTKRLRDTVKRYANARVSIRKLDLASSKAVNEFADVIAAEITQGKLPPLVAIVCNAFHWNMITHPEVTGDGLEKTLQVNHISHSALVLRLLGSFGPQGGRLVLFTSDCHYPGRNGLEKYPPGLPNDIDELVKAHDGTDKQGRGFQKYANSKLAILMWTYALNRRLMKDKSLSKISALAIDPGNITDSRALRTNTPAMLSCVQMFILQPLRPLVRFVLPDLRKSADAGVDVAHLALNQKHAGERGYFRLMVPGPSSIESLDGAKQERIWAKTAEWANITEENTALGSGLYDG</sequence>
<dbReference type="Proteomes" id="UP001153334">
    <property type="component" value="Unassembled WGS sequence"/>
</dbReference>
<proteinExistence type="predicted"/>
<protein>
    <submittedName>
        <fullName evidence="1">Uncharacterized protein</fullName>
    </submittedName>
</protein>
<keyword evidence="2" id="KW-1185">Reference proteome</keyword>
<name>A0ACC2HRR7_9PEZI</name>
<evidence type="ECO:0000313" key="1">
    <source>
        <dbReference type="EMBL" id="KAJ8105464.1"/>
    </source>
</evidence>
<reference evidence="1" key="1">
    <citation type="submission" date="2022-11" db="EMBL/GenBank/DDBJ databases">
        <title>Genome Sequence of Nemania bipapillata.</title>
        <authorList>
            <person name="Buettner E."/>
        </authorList>
    </citation>
    <scope>NUCLEOTIDE SEQUENCE</scope>
    <source>
        <strain evidence="1">CP14</strain>
    </source>
</reference>